<dbReference type="AlphaFoldDB" id="A0A8S1QR24"/>
<keyword evidence="1" id="KW-1133">Transmembrane helix</keyword>
<gene>
    <name evidence="2" type="ORF">PSON_ATCC_30995.1.T1120198</name>
</gene>
<feature type="transmembrane region" description="Helical" evidence="1">
    <location>
        <begin position="12"/>
        <end position="36"/>
    </location>
</feature>
<keyword evidence="1" id="KW-0812">Transmembrane</keyword>
<protein>
    <submittedName>
        <fullName evidence="2">Uncharacterized protein</fullName>
    </submittedName>
</protein>
<proteinExistence type="predicted"/>
<evidence type="ECO:0000313" key="2">
    <source>
        <dbReference type="EMBL" id="CAD8117057.1"/>
    </source>
</evidence>
<comment type="caution">
    <text evidence="2">The sequence shown here is derived from an EMBL/GenBank/DDBJ whole genome shotgun (WGS) entry which is preliminary data.</text>
</comment>
<reference evidence="2" key="1">
    <citation type="submission" date="2021-01" db="EMBL/GenBank/DDBJ databases">
        <authorList>
            <consortium name="Genoscope - CEA"/>
            <person name="William W."/>
        </authorList>
    </citation>
    <scope>NUCLEOTIDE SEQUENCE</scope>
</reference>
<evidence type="ECO:0000313" key="3">
    <source>
        <dbReference type="Proteomes" id="UP000692954"/>
    </source>
</evidence>
<keyword evidence="1" id="KW-0472">Membrane</keyword>
<sequence length="53" mass="6347">MQETFSIYIQNILRIIGASLIGVVIIKTIIQIYFVIFDKEREFQNLDYILMDY</sequence>
<keyword evidence="3" id="KW-1185">Reference proteome</keyword>
<accession>A0A8S1QR24</accession>
<dbReference type="EMBL" id="CAJJDN010000112">
    <property type="protein sequence ID" value="CAD8117057.1"/>
    <property type="molecule type" value="Genomic_DNA"/>
</dbReference>
<dbReference type="Proteomes" id="UP000692954">
    <property type="component" value="Unassembled WGS sequence"/>
</dbReference>
<evidence type="ECO:0000256" key="1">
    <source>
        <dbReference type="SAM" id="Phobius"/>
    </source>
</evidence>
<organism evidence="2 3">
    <name type="scientific">Paramecium sonneborni</name>
    <dbReference type="NCBI Taxonomy" id="65129"/>
    <lineage>
        <taxon>Eukaryota</taxon>
        <taxon>Sar</taxon>
        <taxon>Alveolata</taxon>
        <taxon>Ciliophora</taxon>
        <taxon>Intramacronucleata</taxon>
        <taxon>Oligohymenophorea</taxon>
        <taxon>Peniculida</taxon>
        <taxon>Parameciidae</taxon>
        <taxon>Paramecium</taxon>
    </lineage>
</organism>
<name>A0A8S1QR24_9CILI</name>